<reference evidence="2 3" key="1">
    <citation type="submission" date="2018-10" db="EMBL/GenBank/DDBJ databases">
        <title>Dokdonia luteus sp. nov., isolated from sea water.</title>
        <authorList>
            <person name="Zhou L.Y."/>
            <person name="Du Z.J."/>
        </authorList>
    </citation>
    <scope>NUCLEOTIDE SEQUENCE [LARGE SCALE GENOMIC DNA]</scope>
    <source>
        <strain evidence="2 3">SH27</strain>
    </source>
</reference>
<feature type="transmembrane region" description="Helical" evidence="1">
    <location>
        <begin position="137"/>
        <end position="160"/>
    </location>
</feature>
<feature type="transmembrane region" description="Helical" evidence="1">
    <location>
        <begin position="238"/>
        <end position="255"/>
    </location>
</feature>
<evidence type="ECO:0000313" key="3">
    <source>
        <dbReference type="Proteomes" id="UP000281985"/>
    </source>
</evidence>
<feature type="transmembrane region" description="Helical" evidence="1">
    <location>
        <begin position="56"/>
        <end position="76"/>
    </location>
</feature>
<keyword evidence="1" id="KW-1133">Transmembrane helix</keyword>
<comment type="caution">
    <text evidence="2">The sequence shown here is derived from an EMBL/GenBank/DDBJ whole genome shotgun (WGS) entry which is preliminary data.</text>
</comment>
<evidence type="ECO:0000313" key="2">
    <source>
        <dbReference type="EMBL" id="RMB57955.1"/>
    </source>
</evidence>
<protein>
    <submittedName>
        <fullName evidence="2">O-antigen polysaccharide polymerase Wzy</fullName>
    </submittedName>
</protein>
<keyword evidence="3" id="KW-1185">Reference proteome</keyword>
<feature type="transmembrane region" description="Helical" evidence="1">
    <location>
        <begin position="442"/>
        <end position="463"/>
    </location>
</feature>
<proteinExistence type="predicted"/>
<dbReference type="Proteomes" id="UP000281985">
    <property type="component" value="Unassembled WGS sequence"/>
</dbReference>
<dbReference type="EMBL" id="REFV01000009">
    <property type="protein sequence ID" value="RMB57955.1"/>
    <property type="molecule type" value="Genomic_DNA"/>
</dbReference>
<name>A0A3M0FZM3_9FLAO</name>
<feature type="transmembrane region" description="Helical" evidence="1">
    <location>
        <begin position="262"/>
        <end position="280"/>
    </location>
</feature>
<feature type="transmembrane region" description="Helical" evidence="1">
    <location>
        <begin position="386"/>
        <end position="410"/>
    </location>
</feature>
<dbReference type="RefSeq" id="WP_121917558.1">
    <property type="nucleotide sequence ID" value="NZ_REFV01000009.1"/>
</dbReference>
<evidence type="ECO:0000256" key="1">
    <source>
        <dbReference type="SAM" id="Phobius"/>
    </source>
</evidence>
<feature type="transmembrane region" description="Helical" evidence="1">
    <location>
        <begin position="5"/>
        <end position="22"/>
    </location>
</feature>
<dbReference type="AlphaFoldDB" id="A0A3M0FZM3"/>
<feature type="transmembrane region" description="Helical" evidence="1">
    <location>
        <begin position="180"/>
        <end position="201"/>
    </location>
</feature>
<accession>A0A3M0FZM3</accession>
<dbReference type="OrthoDB" id="8229713at2"/>
<feature type="transmembrane region" description="Helical" evidence="1">
    <location>
        <begin position="28"/>
        <end position="49"/>
    </location>
</feature>
<keyword evidence="1" id="KW-0472">Membrane</keyword>
<sequence length="479" mass="54993">MALKTLLLFIYVLITVVLFATFDATVEVWLSFFASAAILAIITLYHLFVERDYSPFISCFIVFTYLFFLVAPIVQINSFEGVNPKFMTLLPYDESVAIKANIFICAFNLLFFLSYVTMKRLRPLRGIPTQTDRYKRVLPAIIIGLGFLSVLVFIASYGFVQDELRRPSWKPSIFGTSILLIWKKVFFLVPFGGILLCVEYLRRPKKRTLNYITIAVMLGFFILLLFWFKNPLVEKRNALGPIYICLLFLGLPRLLNSNAKTLFFMFFSMIILFPLTAIFTHSDASLREILNKPSILLEEMKGGGIASAFNTLNYDAFANIMATMDYVGYHGYSMGYQLLSAFLFFVPRSIWEAKPISTGQLVGEHLIEVHDFRYSNLSNPLVSEGYINFGFFGVLLAAFMLAFVCVRLLYWLKSEDYLKKIMALYFAIHLVFLLRGDFTNGFSYYIGTLVGVIVIPKMVSYFINQLMINQQRWKQSKTA</sequence>
<feature type="transmembrane region" description="Helical" evidence="1">
    <location>
        <begin position="208"/>
        <end position="226"/>
    </location>
</feature>
<feature type="transmembrane region" description="Helical" evidence="1">
    <location>
        <begin position="96"/>
        <end position="116"/>
    </location>
</feature>
<organism evidence="2 3">
    <name type="scientific">Dokdonia sinensis</name>
    <dbReference type="NCBI Taxonomy" id="2479847"/>
    <lineage>
        <taxon>Bacteria</taxon>
        <taxon>Pseudomonadati</taxon>
        <taxon>Bacteroidota</taxon>
        <taxon>Flavobacteriia</taxon>
        <taxon>Flavobacteriales</taxon>
        <taxon>Flavobacteriaceae</taxon>
        <taxon>Dokdonia</taxon>
    </lineage>
</organism>
<keyword evidence="1" id="KW-0812">Transmembrane</keyword>
<gene>
    <name evidence="2" type="ORF">EAX61_10025</name>
</gene>